<protein>
    <submittedName>
        <fullName evidence="1">Uncharacterized protein</fullName>
    </submittedName>
</protein>
<dbReference type="RefSeq" id="WP_160723259.1">
    <property type="nucleotide sequence ID" value="NZ_SUMG01000028.1"/>
</dbReference>
<dbReference type="Gene3D" id="3.40.50.300">
    <property type="entry name" value="P-loop containing nucleotide triphosphate hydrolases"/>
    <property type="match status" value="1"/>
</dbReference>
<name>A0AA44BF09_9CLOT</name>
<comment type="caution">
    <text evidence="1">The sequence shown here is derived from an EMBL/GenBank/DDBJ whole genome shotgun (WGS) entry which is preliminary data.</text>
</comment>
<evidence type="ECO:0000313" key="1">
    <source>
        <dbReference type="EMBL" id="NBG89518.1"/>
    </source>
</evidence>
<sequence>MKNKFKLFLEKYNINIPSKHPFYTTYYDWWKDRVKEPSAGNLKQFIDEFGYQFNYNTHELLECFSSGIDRKPIKTIHLISHDIPRLAFFIVTNLLEECFKEKKILIINVSPYGDFYKHFEKTPVNATTLKFSNIEQLTTSETLEPLIAQTKLPGVHYLPYDPDDSSIHLFPEDEMKKSKILSFQLDRLTQYDFILIANSLAESISTRVLSNASDIVLNYSLYDFSDCEKYSQDPYLKMKINPMVNSSYKTIRIPESFRYEWYCFNHDDELLKEITEAVSSETADSLFKPNDSSFVT</sequence>
<dbReference type="InterPro" id="IPR027417">
    <property type="entry name" value="P-loop_NTPase"/>
</dbReference>
<dbReference type="Proteomes" id="UP000449710">
    <property type="component" value="Unassembled WGS sequence"/>
</dbReference>
<keyword evidence="2" id="KW-1185">Reference proteome</keyword>
<organism evidence="1 2">
    <name type="scientific">Isachenkonia alkalipeptolytica</name>
    <dbReference type="NCBI Taxonomy" id="2565777"/>
    <lineage>
        <taxon>Bacteria</taxon>
        <taxon>Bacillati</taxon>
        <taxon>Bacillota</taxon>
        <taxon>Clostridia</taxon>
        <taxon>Eubacteriales</taxon>
        <taxon>Clostridiaceae</taxon>
        <taxon>Isachenkonia</taxon>
    </lineage>
</organism>
<proteinExistence type="predicted"/>
<accession>A0AA44BF09</accession>
<dbReference type="AlphaFoldDB" id="A0AA44BF09"/>
<evidence type="ECO:0000313" key="2">
    <source>
        <dbReference type="Proteomes" id="UP000449710"/>
    </source>
</evidence>
<dbReference type="EMBL" id="SUMG01000028">
    <property type="protein sequence ID" value="NBG89518.1"/>
    <property type="molecule type" value="Genomic_DNA"/>
</dbReference>
<gene>
    <name evidence="1" type="ORF">ISALK_13565</name>
</gene>
<reference evidence="1 2" key="1">
    <citation type="submission" date="2019-04" db="EMBL/GenBank/DDBJ databases">
        <title>Isachenkonia alkalipeptolytica gen. nov. sp. nov. a new anaerobic, alkiliphilic organothrophic bacterium capable to reduce synthesized ferrihydrite isolated from a soda lake.</title>
        <authorList>
            <person name="Toshchakov S.V."/>
            <person name="Zavarzina D.G."/>
            <person name="Zhilina T.N."/>
            <person name="Kostrikina N.A."/>
            <person name="Kublanov I.V."/>
        </authorList>
    </citation>
    <scope>NUCLEOTIDE SEQUENCE [LARGE SCALE GENOMIC DNA]</scope>
    <source>
        <strain evidence="1 2">Z-1701</strain>
    </source>
</reference>